<dbReference type="InterPro" id="IPR007627">
    <property type="entry name" value="RNA_pol_sigma70_r2"/>
</dbReference>
<gene>
    <name evidence="7" type="ORF">SD70_27475</name>
</gene>
<dbReference type="InterPro" id="IPR039425">
    <property type="entry name" value="RNA_pol_sigma-70-like"/>
</dbReference>
<evidence type="ECO:0000256" key="4">
    <source>
        <dbReference type="ARBA" id="ARBA00023163"/>
    </source>
</evidence>
<dbReference type="PANTHER" id="PTHR43133">
    <property type="entry name" value="RNA POLYMERASE ECF-TYPE SIGMA FACTO"/>
    <property type="match status" value="1"/>
</dbReference>
<evidence type="ECO:0008006" key="9">
    <source>
        <dbReference type="Google" id="ProtNLM"/>
    </source>
</evidence>
<proteinExistence type="inferred from homology"/>
<dbReference type="SUPFAM" id="SSF88659">
    <property type="entry name" value="Sigma3 and sigma4 domains of RNA polymerase sigma factors"/>
    <property type="match status" value="1"/>
</dbReference>
<evidence type="ECO:0000256" key="3">
    <source>
        <dbReference type="ARBA" id="ARBA00023082"/>
    </source>
</evidence>
<protein>
    <recommendedName>
        <fullName evidence="9">RNA polymerase sigma factor</fullName>
    </recommendedName>
</protein>
<dbReference type="Pfam" id="PF08281">
    <property type="entry name" value="Sigma70_r4_2"/>
    <property type="match status" value="1"/>
</dbReference>
<organism evidence="7 8">
    <name type="scientific">Gordoniibacillus kamchatkensis</name>
    <dbReference type="NCBI Taxonomy" id="1590651"/>
    <lineage>
        <taxon>Bacteria</taxon>
        <taxon>Bacillati</taxon>
        <taxon>Bacillota</taxon>
        <taxon>Bacilli</taxon>
        <taxon>Bacillales</taxon>
        <taxon>Paenibacillaceae</taxon>
        <taxon>Gordoniibacillus</taxon>
    </lineage>
</organism>
<evidence type="ECO:0000256" key="2">
    <source>
        <dbReference type="ARBA" id="ARBA00023015"/>
    </source>
</evidence>
<dbReference type="Gene3D" id="1.10.10.10">
    <property type="entry name" value="Winged helix-like DNA-binding domain superfamily/Winged helix DNA-binding domain"/>
    <property type="match status" value="1"/>
</dbReference>
<dbReference type="InterPro" id="IPR013249">
    <property type="entry name" value="RNA_pol_sigma70_r4_t2"/>
</dbReference>
<comment type="similarity">
    <text evidence="1">Belongs to the sigma-70 factor family. ECF subfamily.</text>
</comment>
<feature type="domain" description="RNA polymerase sigma factor 70 region 4 type 2" evidence="6">
    <location>
        <begin position="109"/>
        <end position="160"/>
    </location>
</feature>
<keyword evidence="3" id="KW-0731">Sigma factor</keyword>
<evidence type="ECO:0000259" key="6">
    <source>
        <dbReference type="Pfam" id="PF08281"/>
    </source>
</evidence>
<evidence type="ECO:0000313" key="8">
    <source>
        <dbReference type="Proteomes" id="UP000031967"/>
    </source>
</evidence>
<name>A0ABR5AB97_9BACL</name>
<keyword evidence="2" id="KW-0805">Transcription regulation</keyword>
<dbReference type="Pfam" id="PF04542">
    <property type="entry name" value="Sigma70_r2"/>
    <property type="match status" value="1"/>
</dbReference>
<comment type="caution">
    <text evidence="7">The sequence shown here is derived from an EMBL/GenBank/DDBJ whole genome shotgun (WGS) entry which is preliminary data.</text>
</comment>
<sequence>MREQLFRDLYAAHSRQLYSYLLGRTGNRDSAADLLQDVFLKVWNRIELVAHIPNEERIYWLFSVATNRLTDYYRSVSYRKKAEQQLQADCRRDDGDLSAVLAGRERFRELESHIMELPEELRCILLMKAAGGMNSSQIGRALHQPPGTIRYKIALARRLLADKLGLPTKEEAGKRRERNWQKSTPI</sequence>
<keyword evidence="8" id="KW-1185">Reference proteome</keyword>
<reference evidence="7 8" key="1">
    <citation type="submission" date="2014-12" db="EMBL/GenBank/DDBJ databases">
        <title>Draft genome sequence of Paenibacillus kamchatkensis strain B-2647.</title>
        <authorList>
            <person name="Karlyshev A.V."/>
            <person name="Kudryashova E.B."/>
        </authorList>
    </citation>
    <scope>NUCLEOTIDE SEQUENCE [LARGE SCALE GENOMIC DNA]</scope>
    <source>
        <strain evidence="7 8">VKM B-2647</strain>
    </source>
</reference>
<dbReference type="Proteomes" id="UP000031967">
    <property type="component" value="Unassembled WGS sequence"/>
</dbReference>
<dbReference type="InterPro" id="IPR013324">
    <property type="entry name" value="RNA_pol_sigma_r3/r4-like"/>
</dbReference>
<dbReference type="SUPFAM" id="SSF88946">
    <property type="entry name" value="Sigma2 domain of RNA polymerase sigma factors"/>
    <property type="match status" value="1"/>
</dbReference>
<evidence type="ECO:0000313" key="7">
    <source>
        <dbReference type="EMBL" id="KIL38267.1"/>
    </source>
</evidence>
<dbReference type="NCBIfam" id="TIGR02937">
    <property type="entry name" value="sigma70-ECF"/>
    <property type="match status" value="1"/>
</dbReference>
<evidence type="ECO:0000259" key="5">
    <source>
        <dbReference type="Pfam" id="PF04542"/>
    </source>
</evidence>
<accession>A0ABR5AB97</accession>
<feature type="domain" description="RNA polymerase sigma-70 region 2" evidence="5">
    <location>
        <begin position="9"/>
        <end position="75"/>
    </location>
</feature>
<dbReference type="PANTHER" id="PTHR43133:SF46">
    <property type="entry name" value="RNA POLYMERASE SIGMA-70 FACTOR ECF SUBFAMILY"/>
    <property type="match status" value="1"/>
</dbReference>
<dbReference type="RefSeq" id="WP_041051548.1">
    <property type="nucleotide sequence ID" value="NZ_JXAK01000068.1"/>
</dbReference>
<dbReference type="EMBL" id="JXAK01000068">
    <property type="protein sequence ID" value="KIL38267.1"/>
    <property type="molecule type" value="Genomic_DNA"/>
</dbReference>
<dbReference type="InterPro" id="IPR014284">
    <property type="entry name" value="RNA_pol_sigma-70_dom"/>
</dbReference>
<dbReference type="InterPro" id="IPR036388">
    <property type="entry name" value="WH-like_DNA-bd_sf"/>
</dbReference>
<evidence type="ECO:0000256" key="1">
    <source>
        <dbReference type="ARBA" id="ARBA00010641"/>
    </source>
</evidence>
<dbReference type="InterPro" id="IPR013325">
    <property type="entry name" value="RNA_pol_sigma_r2"/>
</dbReference>
<keyword evidence="4" id="KW-0804">Transcription</keyword>
<dbReference type="Gene3D" id="1.10.1740.10">
    <property type="match status" value="1"/>
</dbReference>